<feature type="compositionally biased region" description="Low complexity" evidence="1">
    <location>
        <begin position="19"/>
        <end position="42"/>
    </location>
</feature>
<dbReference type="PATRIC" id="fig|394096.3.peg.54"/>
<keyword evidence="3" id="KW-1185">Reference proteome</keyword>
<organism evidence="2 3">
    <name type="scientific">Hyalangium minutum</name>
    <dbReference type="NCBI Taxonomy" id="394096"/>
    <lineage>
        <taxon>Bacteria</taxon>
        <taxon>Pseudomonadati</taxon>
        <taxon>Myxococcota</taxon>
        <taxon>Myxococcia</taxon>
        <taxon>Myxococcales</taxon>
        <taxon>Cystobacterineae</taxon>
        <taxon>Archangiaceae</taxon>
        <taxon>Hyalangium</taxon>
    </lineage>
</organism>
<dbReference type="Proteomes" id="UP000028725">
    <property type="component" value="Unassembled WGS sequence"/>
</dbReference>
<sequence>MNKQGASKFDGVLANKSQGVDQAQGVQQAQSVQQTQKAQQVDASRKVDDVNKTEKAGLNKVNGANSQQLTAKAAEPVDAKAQTSKANTMVSSVVSSLEKGQMNLEKLINSGMSGKNFSNSELLSLQASMYKYTQELDLTSKVVEKATSGLKDVVKTQV</sequence>
<accession>A0A085WVT2</accession>
<dbReference type="RefSeq" id="WP_044180517.1">
    <property type="nucleotide sequence ID" value="NZ_JMCB01000001.1"/>
</dbReference>
<dbReference type="AlphaFoldDB" id="A0A085WVT2"/>
<dbReference type="STRING" id="394096.DB31_0056"/>
<gene>
    <name evidence="2" type="ORF">DB31_0056</name>
</gene>
<feature type="compositionally biased region" description="Basic and acidic residues" evidence="1">
    <location>
        <begin position="43"/>
        <end position="57"/>
    </location>
</feature>
<evidence type="ECO:0000256" key="1">
    <source>
        <dbReference type="SAM" id="MobiDB-lite"/>
    </source>
</evidence>
<proteinExistence type="predicted"/>
<protein>
    <submittedName>
        <fullName evidence="2">Type III secretion apparatus protein, YscI/HrpB family protein</fullName>
    </submittedName>
</protein>
<dbReference type="OrthoDB" id="5516297at2"/>
<evidence type="ECO:0000313" key="3">
    <source>
        <dbReference type="Proteomes" id="UP000028725"/>
    </source>
</evidence>
<evidence type="ECO:0000313" key="2">
    <source>
        <dbReference type="EMBL" id="KFE71795.1"/>
    </source>
</evidence>
<feature type="region of interest" description="Disordered" evidence="1">
    <location>
        <begin position="19"/>
        <end position="86"/>
    </location>
</feature>
<reference evidence="2 3" key="1">
    <citation type="submission" date="2014-04" db="EMBL/GenBank/DDBJ databases">
        <title>Genome assembly of Hyalangium minutum DSM 14724.</title>
        <authorList>
            <person name="Sharma G."/>
            <person name="Subramanian S."/>
        </authorList>
    </citation>
    <scope>NUCLEOTIDE SEQUENCE [LARGE SCALE GENOMIC DNA]</scope>
    <source>
        <strain evidence="2 3">DSM 14724</strain>
    </source>
</reference>
<dbReference type="EMBL" id="JMCB01000001">
    <property type="protein sequence ID" value="KFE71795.1"/>
    <property type="molecule type" value="Genomic_DNA"/>
</dbReference>
<name>A0A085WVT2_9BACT</name>
<comment type="caution">
    <text evidence="2">The sequence shown here is derived from an EMBL/GenBank/DDBJ whole genome shotgun (WGS) entry which is preliminary data.</text>
</comment>